<proteinExistence type="predicted"/>
<protein>
    <recommendedName>
        <fullName evidence="4">Lipoprotein</fullName>
    </recommendedName>
</protein>
<sequence length="220" mass="23440">MLSAHGTAALLCAAFVLAGCATPDRPLPRTALASAADLAPSPAGADPRQPYSFRASDARWNDYTRVLLQPVVLYAGADAQFGDASDDDKRQVMAALRSSFEAALRRRYTIVDEPGPRTLKLRLTLTGFEKNTPVLATLTKVLPIGLIRNSIKSAYDEQGSLSGSLSYAVEVYDASNDRLLRAFVAKRYPGALNIGASLGTLDAARTAARDGGLALLDDLR</sequence>
<accession>I0HQ90</accession>
<dbReference type="InterPro" id="IPR021747">
    <property type="entry name" value="DUF3313"/>
</dbReference>
<dbReference type="RefSeq" id="WP_014428040.1">
    <property type="nucleotide sequence ID" value="NC_017075.1"/>
</dbReference>
<keyword evidence="3" id="KW-1185">Reference proteome</keyword>
<dbReference type="STRING" id="983917.RGE_18360"/>
<gene>
    <name evidence="2" type="ordered locus">RGE_18360</name>
</gene>
<dbReference type="AlphaFoldDB" id="I0HQ90"/>
<keyword evidence="1" id="KW-0732">Signal</keyword>
<evidence type="ECO:0000313" key="2">
    <source>
        <dbReference type="EMBL" id="BAL95177.1"/>
    </source>
</evidence>
<evidence type="ECO:0000313" key="3">
    <source>
        <dbReference type="Proteomes" id="UP000007883"/>
    </source>
</evidence>
<evidence type="ECO:0008006" key="4">
    <source>
        <dbReference type="Google" id="ProtNLM"/>
    </source>
</evidence>
<name>I0HQ90_RUBGI</name>
<dbReference type="Proteomes" id="UP000007883">
    <property type="component" value="Chromosome"/>
</dbReference>
<evidence type="ECO:0000256" key="1">
    <source>
        <dbReference type="SAM" id="SignalP"/>
    </source>
</evidence>
<dbReference type="EMBL" id="AP012320">
    <property type="protein sequence ID" value="BAL95177.1"/>
    <property type="molecule type" value="Genomic_DNA"/>
</dbReference>
<feature type="chain" id="PRO_5003628348" description="Lipoprotein" evidence="1">
    <location>
        <begin position="19"/>
        <end position="220"/>
    </location>
</feature>
<organism evidence="2 3">
    <name type="scientific">Rubrivivax gelatinosus (strain NBRC 100245 / IL144)</name>
    <dbReference type="NCBI Taxonomy" id="983917"/>
    <lineage>
        <taxon>Bacteria</taxon>
        <taxon>Pseudomonadati</taxon>
        <taxon>Pseudomonadota</taxon>
        <taxon>Betaproteobacteria</taxon>
        <taxon>Burkholderiales</taxon>
        <taxon>Sphaerotilaceae</taxon>
        <taxon>Rubrivivax</taxon>
    </lineage>
</organism>
<reference evidence="2 3" key="1">
    <citation type="journal article" date="2012" name="J. Bacteriol.">
        <title>Complete genome sequence of phototrophic betaproteobacterium Rubrivivax gelatinosus IL144.</title>
        <authorList>
            <person name="Nagashima S."/>
            <person name="Kamimura A."/>
            <person name="Shimizu T."/>
            <person name="Nakamura-isaki S."/>
            <person name="Aono E."/>
            <person name="Sakamoto K."/>
            <person name="Ichikawa N."/>
            <person name="Nakazawa H."/>
            <person name="Sekine M."/>
            <person name="Yamazaki S."/>
            <person name="Fujita N."/>
            <person name="Shimada K."/>
            <person name="Hanada S."/>
            <person name="Nagashima K.V.P."/>
        </authorList>
    </citation>
    <scope>NUCLEOTIDE SEQUENCE [LARGE SCALE GENOMIC DNA]</scope>
    <source>
        <strain evidence="3">NBRC 100245 / IL144</strain>
    </source>
</reference>
<dbReference type="KEGG" id="rge:RGE_18360"/>
<dbReference type="HOGENOM" id="CLU_108474_0_0_4"/>
<feature type="signal peptide" evidence="1">
    <location>
        <begin position="1"/>
        <end position="18"/>
    </location>
</feature>
<dbReference type="PATRIC" id="fig|983917.3.peg.1776"/>
<dbReference type="eggNOG" id="ENOG502ZCGM">
    <property type="taxonomic scope" value="Bacteria"/>
</dbReference>
<dbReference type="Pfam" id="PF11769">
    <property type="entry name" value="DUF3313"/>
    <property type="match status" value="1"/>
</dbReference>